<dbReference type="GO" id="GO:0009279">
    <property type="term" value="C:cell outer membrane"/>
    <property type="evidence" value="ECO:0007669"/>
    <property type="project" value="UniProtKB-SubCell"/>
</dbReference>
<dbReference type="Gene3D" id="2.40.170.20">
    <property type="entry name" value="TonB-dependent receptor, beta-barrel domain"/>
    <property type="match status" value="1"/>
</dbReference>
<keyword evidence="2" id="KW-0472">Membrane</keyword>
<keyword evidence="6" id="KW-1185">Reference proteome</keyword>
<dbReference type="EMBL" id="FNAC01000034">
    <property type="protein sequence ID" value="SDD51289.1"/>
    <property type="molecule type" value="Genomic_DNA"/>
</dbReference>
<name>A0A1G6VCB1_9BACT</name>
<evidence type="ECO:0000313" key="5">
    <source>
        <dbReference type="EMBL" id="SDD51289.1"/>
    </source>
</evidence>
<reference evidence="6" key="1">
    <citation type="submission" date="2016-10" db="EMBL/GenBank/DDBJ databases">
        <authorList>
            <person name="Varghese N."/>
            <person name="Submissions S."/>
        </authorList>
    </citation>
    <scope>NUCLEOTIDE SEQUENCE [LARGE SCALE GENOMIC DNA]</scope>
    <source>
        <strain evidence="6">DSM 23095</strain>
    </source>
</reference>
<accession>A0A1G6VCB1</accession>
<protein>
    <recommendedName>
        <fullName evidence="7">TonB dependent receptor</fullName>
    </recommendedName>
</protein>
<keyword evidence="3" id="KW-0998">Cell outer membrane</keyword>
<dbReference type="STRING" id="686796.SAMN04488104_103431"/>
<dbReference type="InterPro" id="IPR036942">
    <property type="entry name" value="Beta-barrel_TonB_sf"/>
</dbReference>
<dbReference type="OrthoDB" id="1264254at2"/>
<feature type="chain" id="PRO_5011483497" description="TonB dependent receptor" evidence="4">
    <location>
        <begin position="20"/>
        <end position="561"/>
    </location>
</feature>
<feature type="signal peptide" evidence="4">
    <location>
        <begin position="1"/>
        <end position="19"/>
    </location>
</feature>
<evidence type="ECO:0008006" key="7">
    <source>
        <dbReference type="Google" id="ProtNLM"/>
    </source>
</evidence>
<evidence type="ECO:0000256" key="2">
    <source>
        <dbReference type="ARBA" id="ARBA00023136"/>
    </source>
</evidence>
<organism evidence="5 6">
    <name type="scientific">Algoriphagus faecimaris</name>
    <dbReference type="NCBI Taxonomy" id="686796"/>
    <lineage>
        <taxon>Bacteria</taxon>
        <taxon>Pseudomonadati</taxon>
        <taxon>Bacteroidota</taxon>
        <taxon>Cytophagia</taxon>
        <taxon>Cytophagales</taxon>
        <taxon>Cyclobacteriaceae</taxon>
        <taxon>Algoriphagus</taxon>
    </lineage>
</organism>
<evidence type="ECO:0000313" key="6">
    <source>
        <dbReference type="Proteomes" id="UP000199060"/>
    </source>
</evidence>
<comment type="subcellular location">
    <subcellularLocation>
        <location evidence="1">Cell outer membrane</location>
    </subcellularLocation>
</comment>
<evidence type="ECO:0000256" key="1">
    <source>
        <dbReference type="ARBA" id="ARBA00004442"/>
    </source>
</evidence>
<evidence type="ECO:0000256" key="3">
    <source>
        <dbReference type="ARBA" id="ARBA00023237"/>
    </source>
</evidence>
<dbReference type="SUPFAM" id="SSF56935">
    <property type="entry name" value="Porins"/>
    <property type="match status" value="1"/>
</dbReference>
<gene>
    <name evidence="5" type="ORF">SAMN04488104_103431</name>
</gene>
<dbReference type="Proteomes" id="UP000199060">
    <property type="component" value="Unassembled WGS sequence"/>
</dbReference>
<evidence type="ECO:0000256" key="4">
    <source>
        <dbReference type="SAM" id="SignalP"/>
    </source>
</evidence>
<keyword evidence="4" id="KW-0732">Signal</keyword>
<dbReference type="AlphaFoldDB" id="A0A1G6VCB1"/>
<dbReference type="RefSeq" id="WP_087940497.1">
    <property type="nucleotide sequence ID" value="NZ_FNAC01000034.1"/>
</dbReference>
<sequence>MKKLFYTLTILFVAGFGLQATSQIQSRGEVQDQEFVIRKDRVLTLPTQPRVFERLPALPQPKGLSDFNYKVNFYELNLPPVSLDASPSQKVYRPERLDLYPGYLKAGYGNFASPLLEARFMATEIYDLNYSVYLKHQSFGKGPVLAEESKESHSAAGGGLSYFLDEVEVFGSLDWAQDSYSFYGIDTSVINDPRLEFGGIQGNVLNTIKLEAGLRDIEKTGPVSYEGKLNFRTFKDSYLATENEIGVQAMGVFRPGDDWKASLGLSYFMTTPEDLEYDLNRTFLGIRPRLSYQYEDFLITGGINIISENDSLPGKSSDFRIFPLLKVSYQFAEEFGFFGEFSGDVDRTTYYSFVKENPFLGPSASLLNTVNNYKVAGGIEGQVQGLLHYKAGIDLSRYNNFHLFVNSVSDSTRFNLIYDDQVTVVNINAELGLQMNEKYQLNSRLDLFSYSMNLQEEAWHRPTWLLSINNQFTPLEQLLVQANINVMGGIKGRRSTGNLENPYQSVDLKTIADLQLKADYKITDKIGVFVEGNNLLNGRNERWLNYPVRGVQLIGGAWLKF</sequence>
<proteinExistence type="predicted"/>